<evidence type="ECO:0000313" key="2">
    <source>
        <dbReference type="Proteomes" id="UP001259803"/>
    </source>
</evidence>
<reference evidence="1 2" key="1">
    <citation type="submission" date="2023-09" db="EMBL/GenBank/DDBJ databases">
        <authorList>
            <person name="Rey-Velasco X."/>
        </authorList>
    </citation>
    <scope>NUCLEOTIDE SEQUENCE [LARGE SCALE GENOMIC DNA]</scope>
    <source>
        <strain evidence="1 2">F390</strain>
    </source>
</reference>
<dbReference type="RefSeq" id="WP_311340115.1">
    <property type="nucleotide sequence ID" value="NZ_JAVRHS010000002.1"/>
</dbReference>
<evidence type="ECO:0008006" key="3">
    <source>
        <dbReference type="Google" id="ProtNLM"/>
    </source>
</evidence>
<dbReference type="EMBL" id="JAVRHS010000002">
    <property type="protein sequence ID" value="MDT0575562.1"/>
    <property type="molecule type" value="Genomic_DNA"/>
</dbReference>
<comment type="caution">
    <text evidence="1">The sequence shown here is derived from an EMBL/GenBank/DDBJ whole genome shotgun (WGS) entry which is preliminary data.</text>
</comment>
<evidence type="ECO:0000313" key="1">
    <source>
        <dbReference type="EMBL" id="MDT0575562.1"/>
    </source>
</evidence>
<accession>A0ABU2ZG31</accession>
<organism evidence="1 2">
    <name type="scientific">Croceicoccus esteveae</name>
    <dbReference type="NCBI Taxonomy" id="3075597"/>
    <lineage>
        <taxon>Bacteria</taxon>
        <taxon>Pseudomonadati</taxon>
        <taxon>Pseudomonadota</taxon>
        <taxon>Alphaproteobacteria</taxon>
        <taxon>Sphingomonadales</taxon>
        <taxon>Erythrobacteraceae</taxon>
        <taxon>Croceicoccus</taxon>
    </lineage>
</organism>
<dbReference type="Proteomes" id="UP001259803">
    <property type="component" value="Unassembled WGS sequence"/>
</dbReference>
<keyword evidence="2" id="KW-1185">Reference proteome</keyword>
<protein>
    <recommendedName>
        <fullName evidence="3">Lipoprotein</fullName>
    </recommendedName>
</protein>
<dbReference type="SUPFAM" id="SSF69318">
    <property type="entry name" value="Integrin alpha N-terminal domain"/>
    <property type="match status" value="1"/>
</dbReference>
<dbReference type="InterPro" id="IPR028994">
    <property type="entry name" value="Integrin_alpha_N"/>
</dbReference>
<proteinExistence type="predicted"/>
<gene>
    <name evidence="1" type="ORF">RM533_05135</name>
</gene>
<sequence>MTLALCMATLAACSPPPGGSASDAVAVSQQQTRRDPVLTGSKTAAVGQATADRSALAQFARSELQVERFQSARADLDGDGVAETLLYAQSGGWCGSGGCTLFVLQQENGFYRTISQTTIVRPPVRVLDSSSNGWRDLAVRVSGGGAAGKTVRLSHDGSAYPLNPSILPALSLPGGTAGQTLIAE</sequence>
<name>A0ABU2ZG31_9SPHN</name>